<sequence length="477" mass="55344">MQLERTQADSTARPLLDIQQARTQAKELEGRARKCYAECIGQTKDEFVEMMLLDGCFIIELFRKCKGLSPRDDHDPIFQIDWMLNAVEVDLLLFENQLPYFVLDKLFEIRHSGEQIGDIEQKYEISRYKSSTSTDQVIRLHDIAIHVFPDNIRLSELNVGHSSHRLTEKSKIPLLDTFINVPLDEHGKVLHVENEKVLHDEYERVRSKLSNADFKHLLDYMMHTIIKFLALDTELNHVKESQEVGVKFKKGVIFKHLFGLMRSFVSPSVAEMEKKGVIFKHLSGLMRSFVSPSVAEMEKIKKGVNKKSTSDTKKQHEYGYGFNKFTNGVLEIPYWRIADSTETFLRNLLAYEQYSLNEISNYVTDYVIFMDDLIDSPKDVELLRREGIIDNWLGDDEVVSTMINKLGDNIITPDPHHTYAQTRIAINKHCRIRRNQWMAKLWLEYFNSPWSLLSFLAAVVLLGVSITQTIFAILSYK</sequence>
<dbReference type="InterPro" id="IPR004158">
    <property type="entry name" value="DUF247_pln"/>
</dbReference>
<proteinExistence type="predicted"/>
<dbReference type="Proteomes" id="UP000811246">
    <property type="component" value="Chromosome 1"/>
</dbReference>
<evidence type="ECO:0000313" key="2">
    <source>
        <dbReference type="EMBL" id="KAG6731327.1"/>
    </source>
</evidence>
<accession>A0A922G2S7</accession>
<keyword evidence="1" id="KW-1133">Transmembrane helix</keyword>
<organism evidence="2 3">
    <name type="scientific">Carya illinoinensis</name>
    <name type="common">Pecan</name>
    <dbReference type="NCBI Taxonomy" id="32201"/>
    <lineage>
        <taxon>Eukaryota</taxon>
        <taxon>Viridiplantae</taxon>
        <taxon>Streptophyta</taxon>
        <taxon>Embryophyta</taxon>
        <taxon>Tracheophyta</taxon>
        <taxon>Spermatophyta</taxon>
        <taxon>Magnoliopsida</taxon>
        <taxon>eudicotyledons</taxon>
        <taxon>Gunneridae</taxon>
        <taxon>Pentapetalae</taxon>
        <taxon>rosids</taxon>
        <taxon>fabids</taxon>
        <taxon>Fagales</taxon>
        <taxon>Juglandaceae</taxon>
        <taxon>Carya</taxon>
    </lineage>
</organism>
<keyword evidence="1" id="KW-0812">Transmembrane</keyword>
<dbReference type="AlphaFoldDB" id="A0A922G2S7"/>
<comment type="caution">
    <text evidence="2">The sequence shown here is derived from an EMBL/GenBank/DDBJ whole genome shotgun (WGS) entry which is preliminary data.</text>
</comment>
<dbReference type="PANTHER" id="PTHR31170">
    <property type="entry name" value="BNAC04G53230D PROTEIN"/>
    <property type="match status" value="1"/>
</dbReference>
<evidence type="ECO:0000313" key="3">
    <source>
        <dbReference type="Proteomes" id="UP000811246"/>
    </source>
</evidence>
<dbReference type="Pfam" id="PF03140">
    <property type="entry name" value="DUF247"/>
    <property type="match status" value="1"/>
</dbReference>
<keyword evidence="1" id="KW-0472">Membrane</keyword>
<protein>
    <submittedName>
        <fullName evidence="2">Uncharacterized protein</fullName>
    </submittedName>
</protein>
<dbReference type="EMBL" id="CM031825">
    <property type="protein sequence ID" value="KAG6731327.1"/>
    <property type="molecule type" value="Genomic_DNA"/>
</dbReference>
<name>A0A922G2S7_CARIL</name>
<feature type="transmembrane region" description="Helical" evidence="1">
    <location>
        <begin position="450"/>
        <end position="474"/>
    </location>
</feature>
<gene>
    <name evidence="2" type="ORF">I3842_01G124200</name>
</gene>
<dbReference type="PANTHER" id="PTHR31170:SF17">
    <property type="match status" value="1"/>
</dbReference>
<reference evidence="2" key="1">
    <citation type="submission" date="2021-01" db="EMBL/GenBank/DDBJ databases">
        <authorList>
            <person name="Lovell J.T."/>
            <person name="Bentley N."/>
            <person name="Bhattarai G."/>
            <person name="Jenkins J.W."/>
            <person name="Sreedasyam A."/>
            <person name="Alarcon Y."/>
            <person name="Bock C."/>
            <person name="Boston L."/>
            <person name="Carlson J."/>
            <person name="Cervantes K."/>
            <person name="Clermont K."/>
            <person name="Krom N."/>
            <person name="Kubenka K."/>
            <person name="Mamidi S."/>
            <person name="Mattison C."/>
            <person name="Monteros M."/>
            <person name="Pisani C."/>
            <person name="Plott C."/>
            <person name="Rajasekar S."/>
            <person name="Rhein H.S."/>
            <person name="Rohla C."/>
            <person name="Song M."/>
            <person name="Hilaire R.S."/>
            <person name="Shu S."/>
            <person name="Wells L."/>
            <person name="Wang X."/>
            <person name="Webber J."/>
            <person name="Heerema R.J."/>
            <person name="Klein P."/>
            <person name="Conner P."/>
            <person name="Grauke L."/>
            <person name="Grimwood J."/>
            <person name="Schmutz J."/>
            <person name="Randall J.J."/>
        </authorList>
    </citation>
    <scope>NUCLEOTIDE SEQUENCE</scope>
    <source>
        <tissue evidence="2">Leaf</tissue>
    </source>
</reference>
<evidence type="ECO:0000256" key="1">
    <source>
        <dbReference type="SAM" id="Phobius"/>
    </source>
</evidence>